<protein>
    <submittedName>
        <fullName evidence="11">ABC transporter ATP-binding protein</fullName>
    </submittedName>
</protein>
<evidence type="ECO:0000256" key="9">
    <source>
        <dbReference type="SAM" id="MobiDB-lite"/>
    </source>
</evidence>
<dbReference type="CDD" id="cd03216">
    <property type="entry name" value="ABC_Carb_Monos_I"/>
    <property type="match status" value="1"/>
</dbReference>
<evidence type="ECO:0000313" key="11">
    <source>
        <dbReference type="EMBL" id="ROZ61952.1"/>
    </source>
</evidence>
<evidence type="ECO:0000256" key="4">
    <source>
        <dbReference type="ARBA" id="ARBA00022737"/>
    </source>
</evidence>
<dbReference type="Proteomes" id="UP000270616">
    <property type="component" value="Unassembled WGS sequence"/>
</dbReference>
<keyword evidence="12" id="KW-1185">Reference proteome</keyword>
<keyword evidence="7" id="KW-1278">Translocase</keyword>
<dbReference type="OrthoDB" id="39350at2"/>
<dbReference type="InterPro" id="IPR003593">
    <property type="entry name" value="AAA+_ATPase"/>
</dbReference>
<dbReference type="FunFam" id="3.40.50.300:FF:000127">
    <property type="entry name" value="Ribose import ATP-binding protein RbsA"/>
    <property type="match status" value="1"/>
</dbReference>
<dbReference type="PROSITE" id="PS50893">
    <property type="entry name" value="ABC_TRANSPORTER_2"/>
    <property type="match status" value="2"/>
</dbReference>
<feature type="domain" description="ABC transporter" evidence="10">
    <location>
        <begin position="3"/>
        <end position="238"/>
    </location>
</feature>
<dbReference type="PROSITE" id="PS00211">
    <property type="entry name" value="ABC_TRANSPORTER_1"/>
    <property type="match status" value="1"/>
</dbReference>
<evidence type="ECO:0000256" key="3">
    <source>
        <dbReference type="ARBA" id="ARBA00022475"/>
    </source>
</evidence>
<keyword evidence="3" id="KW-1003">Cell membrane</keyword>
<dbReference type="GO" id="GO:0016887">
    <property type="term" value="F:ATP hydrolysis activity"/>
    <property type="evidence" value="ECO:0007669"/>
    <property type="project" value="InterPro"/>
</dbReference>
<feature type="region of interest" description="Disordered" evidence="9">
    <location>
        <begin position="493"/>
        <end position="538"/>
    </location>
</feature>
<evidence type="ECO:0000256" key="6">
    <source>
        <dbReference type="ARBA" id="ARBA00022840"/>
    </source>
</evidence>
<dbReference type="GO" id="GO:0005886">
    <property type="term" value="C:plasma membrane"/>
    <property type="evidence" value="ECO:0007669"/>
    <property type="project" value="UniProtKB-SubCell"/>
</dbReference>
<evidence type="ECO:0000256" key="7">
    <source>
        <dbReference type="ARBA" id="ARBA00022967"/>
    </source>
</evidence>
<reference evidence="11 12" key="1">
    <citation type="submission" date="2018-10" db="EMBL/GenBank/DDBJ databases">
        <title>Kocuria sp. M5W7-7, whole genome shotgun sequence.</title>
        <authorList>
            <person name="Tuo L."/>
        </authorList>
    </citation>
    <scope>NUCLEOTIDE SEQUENCE [LARGE SCALE GENOMIC DNA]</scope>
    <source>
        <strain evidence="11 12">M5W7-7</strain>
    </source>
</reference>
<evidence type="ECO:0000256" key="2">
    <source>
        <dbReference type="ARBA" id="ARBA00022448"/>
    </source>
</evidence>
<dbReference type="SUPFAM" id="SSF52540">
    <property type="entry name" value="P-loop containing nucleoside triphosphate hydrolases"/>
    <property type="match status" value="2"/>
</dbReference>
<dbReference type="SMART" id="SM00382">
    <property type="entry name" value="AAA"/>
    <property type="match status" value="1"/>
</dbReference>
<gene>
    <name evidence="11" type="ORF">EDL96_11740</name>
</gene>
<evidence type="ECO:0000259" key="10">
    <source>
        <dbReference type="PROSITE" id="PS50893"/>
    </source>
</evidence>
<dbReference type="EMBL" id="RKMF01000016">
    <property type="protein sequence ID" value="ROZ61952.1"/>
    <property type="molecule type" value="Genomic_DNA"/>
</dbReference>
<name>A0A3N3ZMM8_9MICC</name>
<evidence type="ECO:0000256" key="1">
    <source>
        <dbReference type="ARBA" id="ARBA00004202"/>
    </source>
</evidence>
<evidence type="ECO:0000256" key="8">
    <source>
        <dbReference type="ARBA" id="ARBA00023136"/>
    </source>
</evidence>
<evidence type="ECO:0000256" key="5">
    <source>
        <dbReference type="ARBA" id="ARBA00022741"/>
    </source>
</evidence>
<keyword evidence="8" id="KW-0472">Membrane</keyword>
<organism evidence="11 12">
    <name type="scientific">Kocuria soli</name>
    <dbReference type="NCBI Taxonomy" id="2485125"/>
    <lineage>
        <taxon>Bacteria</taxon>
        <taxon>Bacillati</taxon>
        <taxon>Actinomycetota</taxon>
        <taxon>Actinomycetes</taxon>
        <taxon>Micrococcales</taxon>
        <taxon>Micrococcaceae</taxon>
        <taxon>Kocuria</taxon>
    </lineage>
</organism>
<dbReference type="Gene3D" id="3.40.50.300">
    <property type="entry name" value="P-loop containing nucleotide triphosphate hydrolases"/>
    <property type="match status" value="2"/>
</dbReference>
<dbReference type="RefSeq" id="WP_123826348.1">
    <property type="nucleotide sequence ID" value="NZ_RKMF01000016.1"/>
</dbReference>
<keyword evidence="2" id="KW-0813">Transport</keyword>
<dbReference type="PANTHER" id="PTHR43790:SF4">
    <property type="entry name" value="GUANOSINE IMPORT ATP-BINDING PROTEIN NUPO"/>
    <property type="match status" value="1"/>
</dbReference>
<dbReference type="InterPro" id="IPR050107">
    <property type="entry name" value="ABC_carbohydrate_import_ATPase"/>
</dbReference>
<keyword evidence="4" id="KW-0677">Repeat</keyword>
<dbReference type="CDD" id="cd03215">
    <property type="entry name" value="ABC_Carb_Monos_II"/>
    <property type="match status" value="1"/>
</dbReference>
<proteinExistence type="predicted"/>
<dbReference type="GO" id="GO:0005524">
    <property type="term" value="F:ATP binding"/>
    <property type="evidence" value="ECO:0007669"/>
    <property type="project" value="UniProtKB-KW"/>
</dbReference>
<dbReference type="InterPro" id="IPR027417">
    <property type="entry name" value="P-loop_NTPase"/>
</dbReference>
<sequence length="538" mass="58063">MKLELREITKKFGSFAANRDVSLTVEPGEIHCLLGENGAGKSTLMNVLYGLYRPTSGEILVDGEPVEFSGPSDALHRGIGMVHQHFMLVPVFTVAENVALGSETRKGVTLDLETTRRRIREISDQYGFAVDPDAVVEDLPVGVQQRVEIIKALVRDAQLLILDEPTAVLTPKETDELLAIMRQLKADGTSIVFISHKLREVREVSDVITVIRRGEVVGSVSPEASTSELAAMMVGREVSLTVDKQPAQVGEQTLVVEDLTVVGDNGVTLLDNLSLSVSQGEILAVAGVQGNGQVEFVEALLGLRKASGSIRLESQELVGRSVRQVLDAGVGFVPEDRSTDGLVGPFSVAENLVLDLYKDPRFHSGPSLKQKEIRANAEQRIKEFDIRTASAAAHASTLSGGNQQKIVVARELSRPLKLFVASQITRGVDVGSIEFIHDRIVAERDNGVPVIIVSTELDEVYGLADRIAVFFHGRLMGIVGPETPRETLGQMMAGATEEEVRSQGGLAHPGLQPPENSGTDSTDHDGDAVSNLPWEEQA</sequence>
<dbReference type="AlphaFoldDB" id="A0A3N3ZMM8"/>
<accession>A0A3N3ZMM8</accession>
<comment type="caution">
    <text evidence="11">The sequence shown here is derived from an EMBL/GenBank/DDBJ whole genome shotgun (WGS) entry which is preliminary data.</text>
</comment>
<keyword evidence="6 11" id="KW-0067">ATP-binding</keyword>
<dbReference type="InterPro" id="IPR003439">
    <property type="entry name" value="ABC_transporter-like_ATP-bd"/>
</dbReference>
<comment type="subcellular location">
    <subcellularLocation>
        <location evidence="1">Cell membrane</location>
        <topology evidence="1">Peripheral membrane protein</topology>
    </subcellularLocation>
</comment>
<keyword evidence="5" id="KW-0547">Nucleotide-binding</keyword>
<dbReference type="PANTHER" id="PTHR43790">
    <property type="entry name" value="CARBOHYDRATE TRANSPORT ATP-BINDING PROTEIN MG119-RELATED"/>
    <property type="match status" value="1"/>
</dbReference>
<evidence type="ECO:0000313" key="12">
    <source>
        <dbReference type="Proteomes" id="UP000270616"/>
    </source>
</evidence>
<dbReference type="Pfam" id="PF00005">
    <property type="entry name" value="ABC_tran"/>
    <property type="match status" value="2"/>
</dbReference>
<feature type="domain" description="ABC transporter" evidence="10">
    <location>
        <begin position="254"/>
        <end position="497"/>
    </location>
</feature>
<dbReference type="InterPro" id="IPR017871">
    <property type="entry name" value="ABC_transporter-like_CS"/>
</dbReference>